<protein>
    <recommendedName>
        <fullName evidence="4">Coiled-coil domain-containing protein</fullName>
    </recommendedName>
</protein>
<dbReference type="KEGG" id="mng:MNEG_12403"/>
<reference evidence="2 3" key="1">
    <citation type="journal article" date="2013" name="BMC Genomics">
        <title>Reconstruction of the lipid metabolism for the microalga Monoraphidium neglectum from its genome sequence reveals characteristics suitable for biofuel production.</title>
        <authorList>
            <person name="Bogen C."/>
            <person name="Al-Dilaimi A."/>
            <person name="Albersmeier A."/>
            <person name="Wichmann J."/>
            <person name="Grundmann M."/>
            <person name="Rupp O."/>
            <person name="Lauersen K.J."/>
            <person name="Blifernez-Klassen O."/>
            <person name="Kalinowski J."/>
            <person name="Goesmann A."/>
            <person name="Mussgnug J.H."/>
            <person name="Kruse O."/>
        </authorList>
    </citation>
    <scope>NUCLEOTIDE SEQUENCE [LARGE SCALE GENOMIC DNA]</scope>
    <source>
        <strain evidence="2 3">SAG 48.87</strain>
    </source>
</reference>
<dbReference type="InterPro" id="IPR032727">
    <property type="entry name" value="CLAMP"/>
</dbReference>
<dbReference type="PANTHER" id="PTHR28457:SF1">
    <property type="entry name" value="CILIA- AND FLAGELLA-ASSOCIATED PROTEIN 119"/>
    <property type="match status" value="1"/>
</dbReference>
<evidence type="ECO:0008006" key="4">
    <source>
        <dbReference type="Google" id="ProtNLM"/>
    </source>
</evidence>
<keyword evidence="3" id="KW-1185">Reference proteome</keyword>
<dbReference type="OrthoDB" id="425082at2759"/>
<dbReference type="AlphaFoldDB" id="A0A0D2ML06"/>
<evidence type="ECO:0000313" key="2">
    <source>
        <dbReference type="EMBL" id="KIY95560.1"/>
    </source>
</evidence>
<dbReference type="EMBL" id="KK103447">
    <property type="protein sequence ID" value="KIY95560.1"/>
    <property type="molecule type" value="Genomic_DNA"/>
</dbReference>
<evidence type="ECO:0000256" key="1">
    <source>
        <dbReference type="SAM" id="MobiDB-lite"/>
    </source>
</evidence>
<dbReference type="Proteomes" id="UP000054498">
    <property type="component" value="Unassembled WGS sequence"/>
</dbReference>
<feature type="non-terminal residue" evidence="2">
    <location>
        <position position="175"/>
    </location>
</feature>
<dbReference type="RefSeq" id="XP_013894580.1">
    <property type="nucleotide sequence ID" value="XM_014039126.1"/>
</dbReference>
<dbReference type="GeneID" id="25729762"/>
<accession>A0A0D2ML06</accession>
<proteinExistence type="predicted"/>
<organism evidence="2 3">
    <name type="scientific">Monoraphidium neglectum</name>
    <dbReference type="NCBI Taxonomy" id="145388"/>
    <lineage>
        <taxon>Eukaryota</taxon>
        <taxon>Viridiplantae</taxon>
        <taxon>Chlorophyta</taxon>
        <taxon>core chlorophytes</taxon>
        <taxon>Chlorophyceae</taxon>
        <taxon>CS clade</taxon>
        <taxon>Sphaeropleales</taxon>
        <taxon>Selenastraceae</taxon>
        <taxon>Monoraphidium</taxon>
    </lineage>
</organism>
<dbReference type="STRING" id="145388.A0A0D2ML06"/>
<gene>
    <name evidence="2" type="ORF">MNEG_12403</name>
</gene>
<sequence>MQQGAPASPAWQLLHELAAAGEGGDTLDAAQLGILVDLCASTLRQGEEWGFSDEKLSVLLGLVKETHAASVRGRLTLEASFRFFRDSLLNHSVQRPPFSIGVFAQHETRAVLQWFISSYYRHYKLYQYAFTDRVTLDVSTRHPWELVEAPPCPPPLAEAITNEQHEEELERQRQE</sequence>
<dbReference type="PANTHER" id="PTHR28457">
    <property type="entry name" value="COILED-COIL DOMAIN-CONTAINING PROTEIN 189"/>
    <property type="match status" value="1"/>
</dbReference>
<evidence type="ECO:0000313" key="3">
    <source>
        <dbReference type="Proteomes" id="UP000054498"/>
    </source>
</evidence>
<dbReference type="Pfam" id="PF14769">
    <property type="entry name" value="CLAMP"/>
    <property type="match status" value="1"/>
</dbReference>
<feature type="region of interest" description="Disordered" evidence="1">
    <location>
        <begin position="156"/>
        <end position="175"/>
    </location>
</feature>
<name>A0A0D2ML06_9CHLO</name>